<sequence length="38" mass="3960">MGGGGGLVGENSCPNSYHKTERKSLGNSILPKNLKKTS</sequence>
<keyword evidence="3" id="KW-1185">Reference proteome</keyword>
<organism evidence="2 3">
    <name type="scientific">Leptospira biflexa serovar Patoc (strain Patoc 1 / ATCC 23582 / Paris)</name>
    <dbReference type="NCBI Taxonomy" id="456481"/>
    <lineage>
        <taxon>Bacteria</taxon>
        <taxon>Pseudomonadati</taxon>
        <taxon>Spirochaetota</taxon>
        <taxon>Spirochaetia</taxon>
        <taxon>Leptospirales</taxon>
        <taxon>Leptospiraceae</taxon>
        <taxon>Leptospira</taxon>
    </lineage>
</organism>
<evidence type="ECO:0000313" key="2">
    <source>
        <dbReference type="EMBL" id="ABZ99245.1"/>
    </source>
</evidence>
<feature type="region of interest" description="Disordered" evidence="1">
    <location>
        <begin position="1"/>
        <end position="38"/>
    </location>
</feature>
<dbReference type="EMBL" id="CP000786">
    <property type="protein sequence ID" value="ABZ99245.1"/>
    <property type="molecule type" value="Genomic_DNA"/>
</dbReference>
<reference evidence="2 3" key="1">
    <citation type="journal article" date="2008" name="PLoS ONE">
        <title>Genome sequence of the saprophyte Leptospira biflexa provides insights into the evolution of Leptospira and the pathogenesis of leptospirosis.</title>
        <authorList>
            <person name="Picardeau M."/>
            <person name="Bulach D.M."/>
            <person name="Bouchier C."/>
            <person name="Zuerner R.L."/>
            <person name="Zidane N."/>
            <person name="Wilson P.J."/>
            <person name="Creno S."/>
            <person name="Kuczek E.S."/>
            <person name="Bommezzadri S."/>
            <person name="Davis J.C."/>
            <person name="McGrath A."/>
            <person name="Johnson M.J."/>
            <person name="Boursaux-Eude C."/>
            <person name="Seemann T."/>
            <person name="Rouy Z."/>
            <person name="Coppel R.L."/>
            <person name="Rood J.I."/>
            <person name="Lajus A."/>
            <person name="Davies J.K."/>
            <person name="Medigue C."/>
            <person name="Adler B."/>
        </authorList>
    </citation>
    <scope>NUCLEOTIDE SEQUENCE [LARGE SCALE GENOMIC DNA]</scope>
    <source>
        <strain evidence="3">Patoc 1 / ATCC 23582 / Paris</strain>
    </source>
</reference>
<dbReference type="Proteomes" id="UP000001847">
    <property type="component" value="Chromosome I"/>
</dbReference>
<evidence type="ECO:0000313" key="3">
    <source>
        <dbReference type="Proteomes" id="UP000001847"/>
    </source>
</evidence>
<dbReference type="HOGENOM" id="CLU_3329564_0_0_12"/>
<gene>
    <name evidence="2" type="ordered locus">LEPBI_I3180</name>
</gene>
<name>B0SQ93_LEPBP</name>
<dbReference type="KEGG" id="lbi:LEPBI_I3180"/>
<protein>
    <submittedName>
        <fullName evidence="2">Uncharacterized protein</fullName>
    </submittedName>
</protein>
<accession>B0SQ93</accession>
<proteinExistence type="predicted"/>
<evidence type="ECO:0000256" key="1">
    <source>
        <dbReference type="SAM" id="MobiDB-lite"/>
    </source>
</evidence>
<dbReference type="AlphaFoldDB" id="B0SQ93"/>